<comment type="caution">
    <text evidence="4">The sequence shown here is derived from an EMBL/GenBank/DDBJ whole genome shotgun (WGS) entry which is preliminary data.</text>
</comment>
<dbReference type="GO" id="GO:0006355">
    <property type="term" value="P:regulation of DNA-templated transcription"/>
    <property type="evidence" value="ECO:0007669"/>
    <property type="project" value="UniProtKB-ARBA"/>
</dbReference>
<dbReference type="InterPro" id="IPR009057">
    <property type="entry name" value="Homeodomain-like_sf"/>
</dbReference>
<accession>A0A3E3ADW1</accession>
<sequence length="170" mass="19928">MTTQEKIINVATQEFLNSGYLGASLRKIAKAAHVTTGAMYGYYKNKEALFNDIVEEVSEEFKNDYLVEGINLETIDYIYQNFEVFKLIICCSKGTRYEEYLDCLVNEKTKQFNEHGFDDKLSHIINHSYLFGVFEIVRHQMTEKQAEDFVSDLQEFYQAGWNKLLERKEI</sequence>
<dbReference type="PRINTS" id="PR00455">
    <property type="entry name" value="HTHTETR"/>
</dbReference>
<dbReference type="PANTHER" id="PTHR30328">
    <property type="entry name" value="TRANSCRIPTIONAL REPRESSOR"/>
    <property type="match status" value="1"/>
</dbReference>
<gene>
    <name evidence="4" type="ORF">DXB93_09035</name>
</gene>
<dbReference type="AlphaFoldDB" id="A0A3E3ADW1"/>
<protein>
    <submittedName>
        <fullName evidence="4">TetR/AcrR family transcriptional regulator</fullName>
    </submittedName>
</protein>
<evidence type="ECO:0000313" key="4">
    <source>
        <dbReference type="EMBL" id="RGD85094.1"/>
    </source>
</evidence>
<evidence type="ECO:0000256" key="2">
    <source>
        <dbReference type="PROSITE-ProRule" id="PRU00335"/>
    </source>
</evidence>
<dbReference type="EMBL" id="QUSL01000012">
    <property type="protein sequence ID" value="RGD85094.1"/>
    <property type="molecule type" value="Genomic_DNA"/>
</dbReference>
<feature type="domain" description="HTH tetR-type" evidence="3">
    <location>
        <begin position="1"/>
        <end position="61"/>
    </location>
</feature>
<dbReference type="InterPro" id="IPR001647">
    <property type="entry name" value="HTH_TetR"/>
</dbReference>
<dbReference type="GeneID" id="64197678"/>
<reference evidence="4 5" key="1">
    <citation type="submission" date="2018-08" db="EMBL/GenBank/DDBJ databases">
        <title>A genome reference for cultivated species of the human gut microbiota.</title>
        <authorList>
            <person name="Zou Y."/>
            <person name="Xue W."/>
            <person name="Luo G."/>
        </authorList>
    </citation>
    <scope>NUCLEOTIDE SEQUENCE [LARGE SCALE GENOMIC DNA]</scope>
    <source>
        <strain evidence="4 5">OM06-4</strain>
    </source>
</reference>
<dbReference type="GO" id="GO:0003677">
    <property type="term" value="F:DNA binding"/>
    <property type="evidence" value="ECO:0007669"/>
    <property type="project" value="UniProtKB-UniRule"/>
</dbReference>
<organism evidence="4 5">
    <name type="scientific">Thomasclavelia ramosa</name>
    <dbReference type="NCBI Taxonomy" id="1547"/>
    <lineage>
        <taxon>Bacteria</taxon>
        <taxon>Bacillati</taxon>
        <taxon>Bacillota</taxon>
        <taxon>Erysipelotrichia</taxon>
        <taxon>Erysipelotrichales</taxon>
        <taxon>Coprobacillaceae</taxon>
        <taxon>Thomasclavelia</taxon>
    </lineage>
</organism>
<dbReference type="RefSeq" id="WP_003539436.1">
    <property type="nucleotide sequence ID" value="NZ_AP031443.1"/>
</dbReference>
<dbReference type="SUPFAM" id="SSF46689">
    <property type="entry name" value="Homeodomain-like"/>
    <property type="match status" value="1"/>
</dbReference>
<dbReference type="PANTHER" id="PTHR30328:SF54">
    <property type="entry name" value="HTH-TYPE TRANSCRIPTIONAL REPRESSOR SCO4008"/>
    <property type="match status" value="1"/>
</dbReference>
<proteinExistence type="predicted"/>
<dbReference type="PROSITE" id="PS50977">
    <property type="entry name" value="HTH_TETR_2"/>
    <property type="match status" value="1"/>
</dbReference>
<dbReference type="InterPro" id="IPR050109">
    <property type="entry name" value="HTH-type_TetR-like_transc_reg"/>
</dbReference>
<evidence type="ECO:0000259" key="3">
    <source>
        <dbReference type="PROSITE" id="PS50977"/>
    </source>
</evidence>
<keyword evidence="1 2" id="KW-0238">DNA-binding</keyword>
<dbReference type="Gene3D" id="1.10.357.10">
    <property type="entry name" value="Tetracycline Repressor, domain 2"/>
    <property type="match status" value="1"/>
</dbReference>
<name>A0A3E3ADW1_9FIRM</name>
<dbReference type="Proteomes" id="UP000261032">
    <property type="component" value="Unassembled WGS sequence"/>
</dbReference>
<evidence type="ECO:0000313" key="5">
    <source>
        <dbReference type="Proteomes" id="UP000261032"/>
    </source>
</evidence>
<feature type="DNA-binding region" description="H-T-H motif" evidence="2">
    <location>
        <begin position="24"/>
        <end position="43"/>
    </location>
</feature>
<dbReference type="Pfam" id="PF00440">
    <property type="entry name" value="TetR_N"/>
    <property type="match status" value="1"/>
</dbReference>
<evidence type="ECO:0000256" key="1">
    <source>
        <dbReference type="ARBA" id="ARBA00023125"/>
    </source>
</evidence>